<proteinExistence type="predicted"/>
<dbReference type="STRING" id="1048340.SAMN05444487_11718"/>
<dbReference type="OrthoDB" id="3782397at2"/>
<evidence type="ECO:0000313" key="1">
    <source>
        <dbReference type="EMBL" id="SDX41861.1"/>
    </source>
</evidence>
<gene>
    <name evidence="1" type="ORF">SAMN05444487_11718</name>
</gene>
<organism evidence="1 2">
    <name type="scientific">Marininema mesophilum</name>
    <dbReference type="NCBI Taxonomy" id="1048340"/>
    <lineage>
        <taxon>Bacteria</taxon>
        <taxon>Bacillati</taxon>
        <taxon>Bacillota</taxon>
        <taxon>Bacilli</taxon>
        <taxon>Bacillales</taxon>
        <taxon>Thermoactinomycetaceae</taxon>
        <taxon>Marininema</taxon>
    </lineage>
</organism>
<evidence type="ECO:0008006" key="3">
    <source>
        <dbReference type="Google" id="ProtNLM"/>
    </source>
</evidence>
<protein>
    <recommendedName>
        <fullName evidence="3">Cupin</fullName>
    </recommendedName>
</protein>
<dbReference type="Proteomes" id="UP000198534">
    <property type="component" value="Unassembled WGS sequence"/>
</dbReference>
<dbReference type="RefSeq" id="WP_091742421.1">
    <property type="nucleotide sequence ID" value="NZ_FNNQ01000017.1"/>
</dbReference>
<accession>A0A1H3BJE4</accession>
<dbReference type="SUPFAM" id="SSF51182">
    <property type="entry name" value="RmlC-like cupins"/>
    <property type="match status" value="1"/>
</dbReference>
<evidence type="ECO:0000313" key="2">
    <source>
        <dbReference type="Proteomes" id="UP000198534"/>
    </source>
</evidence>
<dbReference type="EMBL" id="FNNQ01000017">
    <property type="protein sequence ID" value="SDX41861.1"/>
    <property type="molecule type" value="Genomic_DNA"/>
</dbReference>
<reference evidence="1 2" key="1">
    <citation type="submission" date="2016-10" db="EMBL/GenBank/DDBJ databases">
        <authorList>
            <person name="de Groot N.N."/>
        </authorList>
    </citation>
    <scope>NUCLEOTIDE SEQUENCE [LARGE SCALE GENOMIC DNA]</scope>
    <source>
        <strain evidence="1 2">DSM 45610</strain>
    </source>
</reference>
<dbReference type="InterPro" id="IPR014710">
    <property type="entry name" value="RmlC-like_jellyroll"/>
</dbReference>
<dbReference type="AlphaFoldDB" id="A0A1H3BJE4"/>
<dbReference type="Gene3D" id="2.60.120.10">
    <property type="entry name" value="Jelly Rolls"/>
    <property type="match status" value="1"/>
</dbReference>
<dbReference type="InterPro" id="IPR011051">
    <property type="entry name" value="RmlC_Cupin_sf"/>
</dbReference>
<keyword evidence="2" id="KW-1185">Reference proteome</keyword>
<name>A0A1H3BJE4_9BACL</name>
<sequence>MKLLNFGAEDAKKITQFGSQGIRITPIIKQGGWVQTGCIHFSQKSLLGLHVTPGPQLFMVVVGEGWVRTKDTKSIPIRAGQAAFWSSGEEHESGSETGMTVLVFEGKGLEKDLLLKG</sequence>